<name>A0A2V0PL05_9CHLO</name>
<keyword evidence="3" id="KW-1185">Reference proteome</keyword>
<gene>
    <name evidence="2" type="ORF">Rsub_13304</name>
</gene>
<dbReference type="InParanoid" id="A0A2V0PL05"/>
<dbReference type="Proteomes" id="UP000247498">
    <property type="component" value="Unassembled WGS sequence"/>
</dbReference>
<dbReference type="EMBL" id="BDRX01000232">
    <property type="protein sequence ID" value="GBG00485.1"/>
    <property type="molecule type" value="Genomic_DNA"/>
</dbReference>
<evidence type="ECO:0000313" key="2">
    <source>
        <dbReference type="EMBL" id="GBG00485.1"/>
    </source>
</evidence>
<reference evidence="2 3" key="1">
    <citation type="journal article" date="2018" name="Sci. Rep.">
        <title>Raphidocelis subcapitata (=Pseudokirchneriella subcapitata) provides an insight into genome evolution and environmental adaptations in the Sphaeropleales.</title>
        <authorList>
            <person name="Suzuki S."/>
            <person name="Yamaguchi H."/>
            <person name="Nakajima N."/>
            <person name="Kawachi M."/>
        </authorList>
    </citation>
    <scope>NUCLEOTIDE SEQUENCE [LARGE SCALE GENOMIC DNA]</scope>
    <source>
        <strain evidence="2 3">NIES-35</strain>
    </source>
</reference>
<evidence type="ECO:0008006" key="4">
    <source>
        <dbReference type="Google" id="ProtNLM"/>
    </source>
</evidence>
<protein>
    <recommendedName>
        <fullName evidence="4">Methyltransferase type 11 domain-containing protein</fullName>
    </recommendedName>
</protein>
<feature type="signal peptide" evidence="1">
    <location>
        <begin position="1"/>
        <end position="20"/>
    </location>
</feature>
<feature type="chain" id="PRO_5016063358" description="Methyltransferase type 11 domain-containing protein" evidence="1">
    <location>
        <begin position="21"/>
        <end position="202"/>
    </location>
</feature>
<proteinExistence type="predicted"/>
<accession>A0A2V0PL05</accession>
<dbReference type="AlphaFoldDB" id="A0A2V0PL05"/>
<organism evidence="2 3">
    <name type="scientific">Raphidocelis subcapitata</name>
    <dbReference type="NCBI Taxonomy" id="307507"/>
    <lineage>
        <taxon>Eukaryota</taxon>
        <taxon>Viridiplantae</taxon>
        <taxon>Chlorophyta</taxon>
        <taxon>core chlorophytes</taxon>
        <taxon>Chlorophyceae</taxon>
        <taxon>CS clade</taxon>
        <taxon>Sphaeropleales</taxon>
        <taxon>Selenastraceae</taxon>
        <taxon>Raphidocelis</taxon>
    </lineage>
</organism>
<comment type="caution">
    <text evidence="2">The sequence shown here is derived from an EMBL/GenBank/DDBJ whole genome shotgun (WGS) entry which is preliminary data.</text>
</comment>
<evidence type="ECO:0000313" key="3">
    <source>
        <dbReference type="Proteomes" id="UP000247498"/>
    </source>
</evidence>
<sequence length="202" mass="21894">MLPPPSVIGLLILAFSSCHAAELVDGRGIKFNPCQAVKPGARASSPPANVYFNSNGSMYNILRAQKTLAFLRGIGAFAGCGAGAKPCAVVDIGAGQEAPRLVMKQMGLEHVAYLPVDYKARSPDTIVCNLNNIEFPHAQLEGYNVVGFLALGSLEYVIHRWALVASLAMYPNTVTVIHYQFGAIYSDQDFAWLWQFYGLALR</sequence>
<evidence type="ECO:0000256" key="1">
    <source>
        <dbReference type="SAM" id="SignalP"/>
    </source>
</evidence>
<keyword evidence="1" id="KW-0732">Signal</keyword>